<dbReference type="OrthoDB" id="9799337at2"/>
<evidence type="ECO:0000259" key="5">
    <source>
        <dbReference type="PROSITE" id="PS50893"/>
    </source>
</evidence>
<dbReference type="PROSITE" id="PS00211">
    <property type="entry name" value="ABC_TRANSPORTER_1"/>
    <property type="match status" value="1"/>
</dbReference>
<gene>
    <name evidence="6" type="ORF">GH810_00610</name>
</gene>
<keyword evidence="2" id="KW-0547">Nucleotide-binding</keyword>
<feature type="domain" description="ABC transporter" evidence="5">
    <location>
        <begin position="10"/>
        <end position="246"/>
    </location>
</feature>
<dbReference type="CDD" id="cd03214">
    <property type="entry name" value="ABC_Iron-Siderophores_B12_Hemin"/>
    <property type="match status" value="1"/>
</dbReference>
<evidence type="ECO:0000256" key="4">
    <source>
        <dbReference type="ARBA" id="ARBA00022967"/>
    </source>
</evidence>
<evidence type="ECO:0000256" key="1">
    <source>
        <dbReference type="ARBA" id="ARBA00022448"/>
    </source>
</evidence>
<protein>
    <submittedName>
        <fullName evidence="6">Heme ABC transporter ATP-binding protein</fullName>
    </submittedName>
</protein>
<keyword evidence="3 6" id="KW-0067">ATP-binding</keyword>
<proteinExistence type="predicted"/>
<keyword evidence="7" id="KW-1185">Reference proteome</keyword>
<dbReference type="InterPro" id="IPR017871">
    <property type="entry name" value="ABC_transporter-like_CS"/>
</dbReference>
<dbReference type="InterPro" id="IPR027417">
    <property type="entry name" value="P-loop_NTPase"/>
</dbReference>
<sequence length="427" mass="48389">MQRLMPKIMLNFKDVVAAYGETNVLQGFNATICQGEFVGLIGPNGTGKSTLLKCLTGLLPLKSGEIMLEEKNNAAYSQRERAQLVAVVPQSFDIDYDFTVEDIVLMGRNPYLSYRIKESRKDYDMVTEAMRVTKTLSFRKRYYNNLSGGEKQRVIIARAIAQDPDIIFLDEPTSALDIHHQIEVMELIRNLNLKKSMTVVAVLHDINLASRYCNRLILMKNGQVVVDGTPKEVITEDNLKKVYDMKMFIQENKLFEKPEVIPLRVIKETETYRSLRIHVICGGNKASQVLEELEAMGHHVTAGVVNQGSDDWTICDVLSIPMVEESPFTSISLEKQEENLALMADCDFILISDLPFGHGNINNLSGLENLSGSIYFHKNCRNNDFTEGQLTKRLSDIKAKKQLVEIDDHQEFLEIIKKLTLIENHEA</sequence>
<reference evidence="6" key="1">
    <citation type="submission" date="2019-10" db="EMBL/GenBank/DDBJ databases">
        <authorList>
            <person name="Ross D.E."/>
            <person name="Gulliver D."/>
        </authorList>
    </citation>
    <scope>NUCLEOTIDE SEQUENCE</scope>
    <source>
        <strain evidence="6">DER-2019</strain>
    </source>
</reference>
<evidence type="ECO:0000256" key="3">
    <source>
        <dbReference type="ARBA" id="ARBA00022840"/>
    </source>
</evidence>
<dbReference type="NCBIfam" id="NF010068">
    <property type="entry name" value="PRK13548.1"/>
    <property type="match status" value="1"/>
</dbReference>
<evidence type="ECO:0000313" key="7">
    <source>
        <dbReference type="Proteomes" id="UP000616595"/>
    </source>
</evidence>
<organism evidence="6 7">
    <name type="scientific">Acetobacterium paludosum</name>
    <dbReference type="NCBI Taxonomy" id="52693"/>
    <lineage>
        <taxon>Bacteria</taxon>
        <taxon>Bacillati</taxon>
        <taxon>Bacillota</taxon>
        <taxon>Clostridia</taxon>
        <taxon>Eubacteriales</taxon>
        <taxon>Eubacteriaceae</taxon>
        <taxon>Acetobacterium</taxon>
    </lineage>
</organism>
<dbReference type="Proteomes" id="UP000616595">
    <property type="component" value="Unassembled WGS sequence"/>
</dbReference>
<name>A0A923KVB7_9FIRM</name>
<reference evidence="6" key="2">
    <citation type="submission" date="2020-10" db="EMBL/GenBank/DDBJ databases">
        <title>Comparative genomics of the Acetobacterium genus.</title>
        <authorList>
            <person name="Marshall C."/>
            <person name="May H."/>
            <person name="Norman S."/>
        </authorList>
    </citation>
    <scope>NUCLEOTIDE SEQUENCE</scope>
    <source>
        <strain evidence="6">DER-2019</strain>
    </source>
</reference>
<dbReference type="InterPro" id="IPR003439">
    <property type="entry name" value="ABC_transporter-like_ATP-bd"/>
</dbReference>
<dbReference type="Pfam" id="PF00005">
    <property type="entry name" value="ABC_tran"/>
    <property type="match status" value="1"/>
</dbReference>
<dbReference type="FunFam" id="3.40.50.300:FF:000134">
    <property type="entry name" value="Iron-enterobactin ABC transporter ATP-binding protein"/>
    <property type="match status" value="1"/>
</dbReference>
<dbReference type="PROSITE" id="PS50893">
    <property type="entry name" value="ABC_TRANSPORTER_2"/>
    <property type="match status" value="1"/>
</dbReference>
<dbReference type="SUPFAM" id="SSF52540">
    <property type="entry name" value="P-loop containing nucleoside triphosphate hydrolases"/>
    <property type="match status" value="1"/>
</dbReference>
<dbReference type="InterPro" id="IPR003593">
    <property type="entry name" value="AAA+_ATPase"/>
</dbReference>
<dbReference type="RefSeq" id="WP_148565453.1">
    <property type="nucleotide sequence ID" value="NZ_RXYA01000001.1"/>
</dbReference>
<keyword evidence="1" id="KW-0813">Transport</keyword>
<dbReference type="GO" id="GO:0005524">
    <property type="term" value="F:ATP binding"/>
    <property type="evidence" value="ECO:0007669"/>
    <property type="project" value="UniProtKB-KW"/>
</dbReference>
<dbReference type="EMBL" id="WJBD01000001">
    <property type="protein sequence ID" value="MBC3886818.1"/>
    <property type="molecule type" value="Genomic_DNA"/>
</dbReference>
<dbReference type="GO" id="GO:0016887">
    <property type="term" value="F:ATP hydrolysis activity"/>
    <property type="evidence" value="ECO:0007669"/>
    <property type="project" value="InterPro"/>
</dbReference>
<comment type="caution">
    <text evidence="6">The sequence shown here is derived from an EMBL/GenBank/DDBJ whole genome shotgun (WGS) entry which is preliminary data.</text>
</comment>
<dbReference type="AlphaFoldDB" id="A0A923KVB7"/>
<dbReference type="PANTHER" id="PTHR42794:SF1">
    <property type="entry name" value="HEMIN IMPORT ATP-BINDING PROTEIN HMUV"/>
    <property type="match status" value="1"/>
</dbReference>
<dbReference type="Gene3D" id="3.40.50.300">
    <property type="entry name" value="P-loop containing nucleotide triphosphate hydrolases"/>
    <property type="match status" value="1"/>
</dbReference>
<evidence type="ECO:0000256" key="2">
    <source>
        <dbReference type="ARBA" id="ARBA00022741"/>
    </source>
</evidence>
<dbReference type="PANTHER" id="PTHR42794">
    <property type="entry name" value="HEMIN IMPORT ATP-BINDING PROTEIN HMUV"/>
    <property type="match status" value="1"/>
</dbReference>
<accession>A0A923KVB7</accession>
<evidence type="ECO:0000313" key="6">
    <source>
        <dbReference type="EMBL" id="MBC3886818.1"/>
    </source>
</evidence>
<dbReference type="SMART" id="SM00382">
    <property type="entry name" value="AAA"/>
    <property type="match status" value="1"/>
</dbReference>
<keyword evidence="4" id="KW-1278">Translocase</keyword>